<comment type="similarity">
    <text evidence="1">Belongs to the ROK (NagC/XylR) family.</text>
</comment>
<dbReference type="Proteomes" id="UP000572988">
    <property type="component" value="Unassembled WGS sequence"/>
</dbReference>
<dbReference type="Proteomes" id="UP000264146">
    <property type="component" value="Chromosome"/>
</dbReference>
<evidence type="ECO:0000313" key="3">
    <source>
        <dbReference type="EMBL" id="NHA34495.1"/>
    </source>
</evidence>
<sequence>MNKFAFDIGGTYIKSAVITEENQLLDYDKVKTPINENEAILNVVEQRLKQYIERYRTSKVLVGISTAGAVNRETASIAYANPNIKDYTGTQFGKRLAPFVDDLRIYNDVDAAMLGELSFRNETYHSAFCLTLGTGIGGSYYHHDMGLLTGQRHRPNQIGDLLYDPVTQTNYEQRGSTQALKKQIQATYPDCNVRQLFEDAQGGNITARQYLQKWAYEIARGIAEIQVIYDPEIIIIGGGVSAQGEQLLQYIQPQLTKFLPDGYGHARIEVAMLQNNAALIGAVSEL</sequence>
<dbReference type="SUPFAM" id="SSF53067">
    <property type="entry name" value="Actin-like ATPase domain"/>
    <property type="match status" value="1"/>
</dbReference>
<keyword evidence="4" id="KW-0808">Transferase</keyword>
<protein>
    <submittedName>
        <fullName evidence="4">Putative kinase</fullName>
        <ecNumber evidence="4">2.7.1.2</ecNumber>
    </submittedName>
    <submittedName>
        <fullName evidence="3">ROK family protein</fullName>
    </submittedName>
</protein>
<dbReference type="InterPro" id="IPR043129">
    <property type="entry name" value="ATPase_NBD"/>
</dbReference>
<name>A0A7Z7QN87_STASC</name>
<evidence type="ECO:0000313" key="6">
    <source>
        <dbReference type="Proteomes" id="UP000572988"/>
    </source>
</evidence>
<dbReference type="RefSeq" id="WP_016426313.1">
    <property type="nucleotide sequence ID" value="NZ_CABKRV010000002.1"/>
</dbReference>
<dbReference type="EC" id="2.7.1.2" evidence="4"/>
<dbReference type="PANTHER" id="PTHR18964">
    <property type="entry name" value="ROK (REPRESSOR, ORF, KINASE) FAMILY"/>
    <property type="match status" value="1"/>
</dbReference>
<evidence type="ECO:0000313" key="5">
    <source>
        <dbReference type="Proteomes" id="UP000264146"/>
    </source>
</evidence>
<organism evidence="4">
    <name type="scientific">Staphylococcus schleiferi</name>
    <dbReference type="NCBI Taxonomy" id="1295"/>
    <lineage>
        <taxon>Bacteria</taxon>
        <taxon>Bacillati</taxon>
        <taxon>Bacillota</taxon>
        <taxon>Bacilli</taxon>
        <taxon>Bacillales</taxon>
        <taxon>Staphylococcaceae</taxon>
        <taxon>Staphylococcus</taxon>
    </lineage>
</organism>
<dbReference type="Pfam" id="PF00480">
    <property type="entry name" value="ROK"/>
    <property type="match status" value="1"/>
</dbReference>
<gene>
    <name evidence="4" type="primary">glkA</name>
    <name evidence="3" type="ORF">C1O36_08225</name>
    <name evidence="4" type="ORF">NCTC12218_00615</name>
</gene>
<proteinExistence type="inferred from homology"/>
<dbReference type="EMBL" id="LR962863">
    <property type="protein sequence ID" value="CAD7359027.1"/>
    <property type="molecule type" value="Genomic_DNA"/>
</dbReference>
<reference evidence="3 6" key="1">
    <citation type="submission" date="2018-01" db="EMBL/GenBank/DDBJ databases">
        <title>Complete genome sequence of Staphylococcus Scheliferi isolated from human.</title>
        <authorList>
            <person name="Abouelkhair M.A."/>
            <person name="Bemis D.A."/>
            <person name="Kania S.A."/>
        </authorList>
    </citation>
    <scope>NUCLEOTIDE SEQUENCE [LARGE SCALE GENOMIC DNA]</scope>
    <source>
        <strain evidence="3 6">ATCC 43808</strain>
    </source>
</reference>
<keyword evidence="4" id="KW-0418">Kinase</keyword>
<dbReference type="GO" id="GO:0004340">
    <property type="term" value="F:glucokinase activity"/>
    <property type="evidence" value="ECO:0007669"/>
    <property type="project" value="UniProtKB-EC"/>
</dbReference>
<evidence type="ECO:0000313" key="4">
    <source>
        <dbReference type="EMBL" id="SUM87404.1"/>
    </source>
</evidence>
<reference evidence="4" key="2">
    <citation type="submission" date="2018-06" db="EMBL/GenBank/DDBJ databases">
        <authorList>
            <consortium name="Pathogen Informatics"/>
            <person name="Doyle S."/>
        </authorList>
    </citation>
    <scope>NUCLEOTIDE SEQUENCE [LARGE SCALE GENOMIC DNA]</scope>
    <source>
        <strain evidence="4">NCTC12218</strain>
    </source>
</reference>
<dbReference type="InterPro" id="IPR000600">
    <property type="entry name" value="ROK"/>
</dbReference>
<dbReference type="GeneID" id="93789344"/>
<keyword evidence="6" id="KW-1185">Reference proteome</keyword>
<evidence type="ECO:0000256" key="1">
    <source>
        <dbReference type="ARBA" id="ARBA00006479"/>
    </source>
</evidence>
<dbReference type="EMBL" id="POVK01000026">
    <property type="protein sequence ID" value="NHA34495.1"/>
    <property type="molecule type" value="Genomic_DNA"/>
</dbReference>
<dbReference type="PANTHER" id="PTHR18964:SF165">
    <property type="entry name" value="BETA-GLUCOSIDE KINASE"/>
    <property type="match status" value="1"/>
</dbReference>
<accession>A0A7Z7QN87</accession>
<dbReference type="EMBL" id="UHEF01000001">
    <property type="protein sequence ID" value="SUM87404.1"/>
    <property type="molecule type" value="Genomic_DNA"/>
</dbReference>
<reference evidence="2 5" key="3">
    <citation type="submission" date="2020-11" db="EMBL/GenBank/DDBJ databases">
        <authorList>
            <consortium name="Pathogen Informatics"/>
        </authorList>
    </citation>
    <scope>NUCLEOTIDE SEQUENCE [LARGE SCALE GENOMIC DNA]</scope>
    <source>
        <strain evidence="2 5">NCTC12218</strain>
    </source>
</reference>
<dbReference type="AlphaFoldDB" id="A0A7Z7QN87"/>
<dbReference type="Gene3D" id="3.30.420.40">
    <property type="match status" value="2"/>
</dbReference>
<evidence type="ECO:0000313" key="2">
    <source>
        <dbReference type="EMBL" id="CAD7359027.1"/>
    </source>
</evidence>